<evidence type="ECO:0000313" key="2">
    <source>
        <dbReference type="Proteomes" id="UP000095472"/>
    </source>
</evidence>
<sequence length="87" mass="9371">MSATDVGNFVIGGNQEDIEIRLSTVPTFSEWCSWRLTRRDELSLVRFFGSNPDRPVVPAIAVVNAVQGQAPLSITHRGGTANGDGTL</sequence>
<proteinExistence type="predicted"/>
<dbReference type="Proteomes" id="UP000095472">
    <property type="component" value="Chromosome"/>
</dbReference>
<dbReference type="EMBL" id="CP182909">
    <property type="protein sequence ID" value="XPM64986.1"/>
    <property type="molecule type" value="Genomic_DNA"/>
</dbReference>
<evidence type="ECO:0000313" key="1">
    <source>
        <dbReference type="EMBL" id="XPM64986.1"/>
    </source>
</evidence>
<organism evidence="1 2">
    <name type="scientific">Desertifilum tharense IPPAS B-1220</name>
    <dbReference type="NCBI Taxonomy" id="1781255"/>
    <lineage>
        <taxon>Bacteria</taxon>
        <taxon>Bacillati</taxon>
        <taxon>Cyanobacteriota</taxon>
        <taxon>Cyanophyceae</taxon>
        <taxon>Desertifilales</taxon>
        <taxon>Desertifilaceae</taxon>
        <taxon>Desertifilum</taxon>
    </lineage>
</organism>
<gene>
    <name evidence="1" type="ORF">BH720_003665</name>
</gene>
<protein>
    <submittedName>
        <fullName evidence="1">Uncharacterized protein</fullName>
    </submittedName>
</protein>
<keyword evidence="2" id="KW-1185">Reference proteome</keyword>
<accession>A0ACD5GWL5</accession>
<name>A0ACD5GWL5_9CYAN</name>
<reference evidence="1 2" key="1">
    <citation type="journal article" date="2016" name="Genome Announc.">
        <title>Draft Genome Sequence of the Thermotolerant Cyanobacterium Desertifilum sp. IPPAS B-1220.</title>
        <authorList>
            <person name="Mironov K.S."/>
            <person name="Sinetova M.A."/>
            <person name="Bolatkhan K."/>
            <person name="Zayadan B.K."/>
            <person name="Ustinova V.V."/>
            <person name="Kupriyanova E.V."/>
            <person name="Skrypnik A.N."/>
            <person name="Gogoleva N.E."/>
            <person name="Gogolev Y.V."/>
            <person name="Los D.A."/>
        </authorList>
    </citation>
    <scope>NUCLEOTIDE SEQUENCE [LARGE SCALE GENOMIC DNA]</scope>
    <source>
        <strain evidence="1 2">IPPAS B-1220</strain>
    </source>
</reference>